<evidence type="ECO:0000313" key="3">
    <source>
        <dbReference type="Proteomes" id="UP000029736"/>
    </source>
</evidence>
<dbReference type="Pfam" id="PF03683">
    <property type="entry name" value="UPF0175"/>
    <property type="match status" value="1"/>
</dbReference>
<protein>
    <submittedName>
        <fullName evidence="2">Uncharacterized protein</fullName>
    </submittedName>
</protein>
<comment type="similarity">
    <text evidence="1">Belongs to the UPF0175 family.</text>
</comment>
<dbReference type="AlphaFoldDB" id="A0A098S8C8"/>
<evidence type="ECO:0000313" key="2">
    <source>
        <dbReference type="EMBL" id="KGE88371.1"/>
    </source>
</evidence>
<dbReference type="STRING" id="1524460.IX84_09260"/>
<dbReference type="InterPro" id="IPR052264">
    <property type="entry name" value="UPF0175_domain"/>
</dbReference>
<keyword evidence="3" id="KW-1185">Reference proteome</keyword>
<dbReference type="InterPro" id="IPR005368">
    <property type="entry name" value="UPF0175"/>
</dbReference>
<dbReference type="Proteomes" id="UP000029736">
    <property type="component" value="Unassembled WGS sequence"/>
</dbReference>
<proteinExistence type="inferred from homology"/>
<accession>A0A098S8C8</accession>
<dbReference type="PANTHER" id="PTHR37525:SF1">
    <property type="entry name" value="UPF0175 PROTEIN SSL1255"/>
    <property type="match status" value="1"/>
</dbReference>
<organism evidence="2 3">
    <name type="scientific">Phaeodactylibacter xiamenensis</name>
    <dbReference type="NCBI Taxonomy" id="1524460"/>
    <lineage>
        <taxon>Bacteria</taxon>
        <taxon>Pseudomonadati</taxon>
        <taxon>Bacteroidota</taxon>
        <taxon>Saprospiria</taxon>
        <taxon>Saprospirales</taxon>
        <taxon>Haliscomenobacteraceae</taxon>
        <taxon>Phaeodactylibacter</taxon>
    </lineage>
</organism>
<dbReference type="PANTHER" id="PTHR37525">
    <property type="entry name" value="UPF0175 PROTEIN SSL1255"/>
    <property type="match status" value="1"/>
</dbReference>
<name>A0A098S8C8_9BACT</name>
<reference evidence="2 3" key="1">
    <citation type="journal article" date="2014" name="Int. J. Syst. Evol. Microbiol.">
        <title>Phaeodactylibacter xiamenensis gen. nov., sp. nov., a member of the family Saprospiraceae isolated from the marine alga Phaeodactylum tricornutum.</title>
        <authorList>
            <person name="Chen Z.Jr."/>
            <person name="Lei X."/>
            <person name="Lai Q."/>
            <person name="Li Y."/>
            <person name="Zhang B."/>
            <person name="Zhang J."/>
            <person name="Zhang H."/>
            <person name="Yang L."/>
            <person name="Zheng W."/>
            <person name="Tian Y."/>
            <person name="Yu Z."/>
            <person name="Xu H.Jr."/>
            <person name="Zheng T."/>
        </authorList>
    </citation>
    <scope>NUCLEOTIDE SEQUENCE [LARGE SCALE GENOMIC DNA]</scope>
    <source>
        <strain evidence="2 3">KD52</strain>
    </source>
</reference>
<comment type="caution">
    <text evidence="2">The sequence shown here is derived from an EMBL/GenBank/DDBJ whole genome shotgun (WGS) entry which is preliminary data.</text>
</comment>
<dbReference type="EMBL" id="JPOS01000019">
    <property type="protein sequence ID" value="KGE88371.1"/>
    <property type="molecule type" value="Genomic_DNA"/>
</dbReference>
<gene>
    <name evidence="2" type="ORF">IX84_09260</name>
</gene>
<sequence length="80" mass="8835">MTLNISDQILQASGLTEEELTVEIAVALYQREILSLGKAAAFANMHRMIFQAALAERKVPINYSVEDLEDDLATLDKLGL</sequence>
<evidence type="ECO:0000256" key="1">
    <source>
        <dbReference type="ARBA" id="ARBA00005651"/>
    </source>
</evidence>